<evidence type="ECO:0000313" key="4">
    <source>
        <dbReference type="EMBL" id="KFX20053.1"/>
    </source>
</evidence>
<sequence>MDPDLTPVEYYFDNSLFGWAIKDCNSQYVYGNKMVCQYFDVTENKLLGCLDTDLTPDVSEHYNHILYDDQKILTTNEMSIVLKTFDYGRRNRLRSFLVEKRPWRLNDGNDGIVCTYIEITNVYFSTFLVPCERKPFVFTRPANIFTDKEWEVVLLLQCGVKQNSIPDILGISSSTLRNRITRCCDKTGMANSATLIQHCNQKGWDNYIPPFFLIKGHVSIT</sequence>
<dbReference type="OrthoDB" id="6191871at2"/>
<evidence type="ECO:0000259" key="2">
    <source>
        <dbReference type="SMART" id="SM00421"/>
    </source>
</evidence>
<organism evidence="3 6">
    <name type="scientific">Pectobacterium betavasculorum</name>
    <dbReference type="NCBI Taxonomy" id="55207"/>
    <lineage>
        <taxon>Bacteria</taxon>
        <taxon>Pseudomonadati</taxon>
        <taxon>Pseudomonadota</taxon>
        <taxon>Gammaproteobacteria</taxon>
        <taxon>Enterobacterales</taxon>
        <taxon>Pectobacteriaceae</taxon>
        <taxon>Pectobacterium</taxon>
    </lineage>
</organism>
<dbReference type="SMART" id="SM00421">
    <property type="entry name" value="HTH_LUXR"/>
    <property type="match status" value="1"/>
</dbReference>
<accession>A0A093VHL9</accession>
<keyword evidence="5" id="KW-1185">Reference proteome</keyword>
<evidence type="ECO:0000313" key="5">
    <source>
        <dbReference type="Proteomes" id="UP000032869"/>
    </source>
</evidence>
<dbReference type="Proteomes" id="UP000032874">
    <property type="component" value="Unassembled WGS sequence"/>
</dbReference>
<keyword evidence="1" id="KW-0238">DNA-binding</keyword>
<dbReference type="InterPro" id="IPR000792">
    <property type="entry name" value="Tscrpt_reg_LuxR_C"/>
</dbReference>
<dbReference type="Gene3D" id="3.30.450.20">
    <property type="entry name" value="PAS domain"/>
    <property type="match status" value="1"/>
</dbReference>
<dbReference type="AlphaFoldDB" id="A0A093VHL9"/>
<name>A0A093VHL9_9GAMM</name>
<dbReference type="SUPFAM" id="SSF46894">
    <property type="entry name" value="C-terminal effector domain of the bipartite response regulators"/>
    <property type="match status" value="1"/>
</dbReference>
<protein>
    <submittedName>
        <fullName evidence="3">LuxR family transcriptional regulator</fullName>
    </submittedName>
</protein>
<comment type="caution">
    <text evidence="3">The sequence shown here is derived from an EMBL/GenBank/DDBJ whole genome shotgun (WGS) entry which is preliminary data.</text>
</comment>
<feature type="domain" description="HTH luxR-type" evidence="2">
    <location>
        <begin position="142"/>
        <end position="199"/>
    </location>
</feature>
<dbReference type="STRING" id="55207.KP22_14250"/>
<dbReference type="EMBL" id="JQHM01000006">
    <property type="protein sequence ID" value="KFX04012.1"/>
    <property type="molecule type" value="Genomic_DNA"/>
</dbReference>
<evidence type="ECO:0000313" key="3">
    <source>
        <dbReference type="EMBL" id="KFX04012.1"/>
    </source>
</evidence>
<dbReference type="InterPro" id="IPR035965">
    <property type="entry name" value="PAS-like_dom_sf"/>
</dbReference>
<dbReference type="InterPro" id="IPR036388">
    <property type="entry name" value="WH-like_DNA-bd_sf"/>
</dbReference>
<dbReference type="SUPFAM" id="SSF55785">
    <property type="entry name" value="PYP-like sensor domain (PAS domain)"/>
    <property type="match status" value="1"/>
</dbReference>
<dbReference type="InterPro" id="IPR016032">
    <property type="entry name" value="Sig_transdc_resp-reg_C-effctor"/>
</dbReference>
<dbReference type="Gene3D" id="1.10.10.10">
    <property type="entry name" value="Winged helix-like DNA-binding domain superfamily/Winged helix DNA-binding domain"/>
    <property type="match status" value="1"/>
</dbReference>
<dbReference type="EMBL" id="JQHL01000004">
    <property type="protein sequence ID" value="KFX20053.1"/>
    <property type="molecule type" value="Genomic_DNA"/>
</dbReference>
<gene>
    <name evidence="4" type="ORF">JV35_11340</name>
    <name evidence="3" type="ORF">KP22_14250</name>
</gene>
<dbReference type="GO" id="GO:0003677">
    <property type="term" value="F:DNA binding"/>
    <property type="evidence" value="ECO:0007669"/>
    <property type="project" value="UniProtKB-KW"/>
</dbReference>
<dbReference type="RefSeq" id="WP_039304261.1">
    <property type="nucleotide sequence ID" value="NZ_JAODTE010000005.1"/>
</dbReference>
<evidence type="ECO:0000313" key="6">
    <source>
        <dbReference type="Proteomes" id="UP000032874"/>
    </source>
</evidence>
<proteinExistence type="predicted"/>
<evidence type="ECO:0000256" key="1">
    <source>
        <dbReference type="ARBA" id="ARBA00023125"/>
    </source>
</evidence>
<reference evidence="5 6" key="1">
    <citation type="submission" date="2014-08" db="EMBL/GenBank/DDBJ databases">
        <title>Genome sequences of NCPPB Pectobacterium isolates.</title>
        <authorList>
            <person name="Glover R.H."/>
            <person name="Sapp M."/>
            <person name="Elphinstone J."/>
        </authorList>
    </citation>
    <scope>NUCLEOTIDE SEQUENCE [LARGE SCALE GENOMIC DNA]</scope>
    <source>
        <strain evidence="4 5">NCPPB 2793</strain>
        <strain evidence="3 6">NCPPB 2795</strain>
    </source>
</reference>
<dbReference type="Proteomes" id="UP000032869">
    <property type="component" value="Unassembled WGS sequence"/>
</dbReference>
<dbReference type="eggNOG" id="COG2197">
    <property type="taxonomic scope" value="Bacteria"/>
</dbReference>
<dbReference type="Pfam" id="PF08448">
    <property type="entry name" value="PAS_4"/>
    <property type="match status" value="1"/>
</dbReference>
<dbReference type="InterPro" id="IPR013656">
    <property type="entry name" value="PAS_4"/>
</dbReference>
<dbReference type="GO" id="GO:0006355">
    <property type="term" value="P:regulation of DNA-templated transcription"/>
    <property type="evidence" value="ECO:0007669"/>
    <property type="project" value="InterPro"/>
</dbReference>